<accession>A0A7W5AV83</accession>
<keyword evidence="1" id="KW-0472">Membrane</keyword>
<dbReference type="Proteomes" id="UP000570361">
    <property type="component" value="Unassembled WGS sequence"/>
</dbReference>
<reference evidence="2 3" key="1">
    <citation type="submission" date="2020-08" db="EMBL/GenBank/DDBJ databases">
        <title>Genomic Encyclopedia of Type Strains, Phase III (KMG-III): the genomes of soil and plant-associated and newly described type strains.</title>
        <authorList>
            <person name="Whitman W."/>
        </authorList>
    </citation>
    <scope>NUCLEOTIDE SEQUENCE [LARGE SCALE GENOMIC DNA]</scope>
    <source>
        <strain evidence="2 3">CECT 5862</strain>
    </source>
</reference>
<dbReference type="EMBL" id="JACHXK010000002">
    <property type="protein sequence ID" value="MBB3109134.1"/>
    <property type="molecule type" value="Genomic_DNA"/>
</dbReference>
<dbReference type="AlphaFoldDB" id="A0A7W5AV83"/>
<proteinExistence type="predicted"/>
<keyword evidence="1" id="KW-1133">Transmembrane helix</keyword>
<sequence length="57" mass="6843">MMNEAIYLAVWLMGLFGIVGVVSWCLARMVIDDSMNYDEQHVWQRKLPQWVKEEKKR</sequence>
<feature type="transmembrane region" description="Helical" evidence="1">
    <location>
        <begin position="6"/>
        <end position="27"/>
    </location>
</feature>
<name>A0A7W5AV83_9BACL</name>
<keyword evidence="3" id="KW-1185">Reference proteome</keyword>
<dbReference type="RefSeq" id="WP_183597931.1">
    <property type="nucleotide sequence ID" value="NZ_JACHXK010000002.1"/>
</dbReference>
<evidence type="ECO:0000313" key="2">
    <source>
        <dbReference type="EMBL" id="MBB3109134.1"/>
    </source>
</evidence>
<gene>
    <name evidence="2" type="ORF">FHS18_001186</name>
</gene>
<evidence type="ECO:0000313" key="3">
    <source>
        <dbReference type="Proteomes" id="UP000570361"/>
    </source>
</evidence>
<organism evidence="2 3">
    <name type="scientific">Paenibacillus phyllosphaerae</name>
    <dbReference type="NCBI Taxonomy" id="274593"/>
    <lineage>
        <taxon>Bacteria</taxon>
        <taxon>Bacillati</taxon>
        <taxon>Bacillota</taxon>
        <taxon>Bacilli</taxon>
        <taxon>Bacillales</taxon>
        <taxon>Paenibacillaceae</taxon>
        <taxon>Paenibacillus</taxon>
    </lineage>
</organism>
<keyword evidence="1" id="KW-0812">Transmembrane</keyword>
<evidence type="ECO:0000256" key="1">
    <source>
        <dbReference type="SAM" id="Phobius"/>
    </source>
</evidence>
<protein>
    <submittedName>
        <fullName evidence="2">Uncharacterized protein</fullName>
    </submittedName>
</protein>
<comment type="caution">
    <text evidence="2">The sequence shown here is derived from an EMBL/GenBank/DDBJ whole genome shotgun (WGS) entry which is preliminary data.</text>
</comment>